<dbReference type="Gene3D" id="3.50.50.60">
    <property type="entry name" value="FAD/NAD(P)-binding domain"/>
    <property type="match status" value="2"/>
</dbReference>
<dbReference type="PANTHER" id="PTHR42877:SF4">
    <property type="entry name" value="FAD_NAD(P)-BINDING DOMAIN-CONTAINING PROTEIN-RELATED"/>
    <property type="match status" value="1"/>
</dbReference>
<gene>
    <name evidence="5" type="ORF">FOY51_24090</name>
</gene>
<proteinExistence type="inferred from homology"/>
<evidence type="ECO:0000313" key="6">
    <source>
        <dbReference type="Proteomes" id="UP000322244"/>
    </source>
</evidence>
<dbReference type="SUPFAM" id="SSF51905">
    <property type="entry name" value="FAD/NAD(P)-binding domain"/>
    <property type="match status" value="2"/>
</dbReference>
<dbReference type="OrthoDB" id="5168853at2"/>
<evidence type="ECO:0000313" key="5">
    <source>
        <dbReference type="EMBL" id="KAA0018399.1"/>
    </source>
</evidence>
<comment type="similarity">
    <text evidence="1">Belongs to the FAD-binding monooxygenase family.</text>
</comment>
<evidence type="ECO:0000256" key="3">
    <source>
        <dbReference type="ARBA" id="ARBA00022827"/>
    </source>
</evidence>
<name>A0A5A7S3I7_9NOCA</name>
<keyword evidence="4" id="KW-0560">Oxidoreductase</keyword>
<dbReference type="EMBL" id="VLNY01000018">
    <property type="protein sequence ID" value="KAA0018399.1"/>
    <property type="molecule type" value="Genomic_DNA"/>
</dbReference>
<evidence type="ECO:0000256" key="1">
    <source>
        <dbReference type="ARBA" id="ARBA00010139"/>
    </source>
</evidence>
<evidence type="ECO:0000256" key="2">
    <source>
        <dbReference type="ARBA" id="ARBA00022630"/>
    </source>
</evidence>
<dbReference type="InterPro" id="IPR051209">
    <property type="entry name" value="FAD-bind_Monooxygenase_sf"/>
</dbReference>
<reference evidence="5 6" key="1">
    <citation type="submission" date="2019-07" db="EMBL/GenBank/DDBJ databases">
        <title>Rhodococcus cavernicolus sp. nov., isolated from a cave.</title>
        <authorList>
            <person name="Lee S.D."/>
        </authorList>
    </citation>
    <scope>NUCLEOTIDE SEQUENCE [LARGE SCALE GENOMIC DNA]</scope>
    <source>
        <strain evidence="5 6">C1-24</strain>
    </source>
</reference>
<dbReference type="PANTHER" id="PTHR42877">
    <property type="entry name" value="L-ORNITHINE N(5)-MONOOXYGENASE-RELATED"/>
    <property type="match status" value="1"/>
</dbReference>
<dbReference type="Proteomes" id="UP000322244">
    <property type="component" value="Unassembled WGS sequence"/>
</dbReference>
<evidence type="ECO:0000256" key="4">
    <source>
        <dbReference type="ARBA" id="ARBA00023002"/>
    </source>
</evidence>
<keyword evidence="6" id="KW-1185">Reference proteome</keyword>
<dbReference type="GO" id="GO:0050660">
    <property type="term" value="F:flavin adenine dinucleotide binding"/>
    <property type="evidence" value="ECO:0007669"/>
    <property type="project" value="InterPro"/>
</dbReference>
<accession>A0A5A7S3I7</accession>
<dbReference type="GO" id="GO:0050661">
    <property type="term" value="F:NADP binding"/>
    <property type="evidence" value="ECO:0007669"/>
    <property type="project" value="InterPro"/>
</dbReference>
<protein>
    <submittedName>
        <fullName evidence="5">FAD-binding protein</fullName>
    </submittedName>
</protein>
<dbReference type="InterPro" id="IPR020946">
    <property type="entry name" value="Flavin_mOase-like"/>
</dbReference>
<dbReference type="InterPro" id="IPR036188">
    <property type="entry name" value="FAD/NAD-bd_sf"/>
</dbReference>
<comment type="caution">
    <text evidence="5">The sequence shown here is derived from an EMBL/GenBank/DDBJ whole genome shotgun (WGS) entry which is preliminary data.</text>
</comment>
<dbReference type="RefSeq" id="WP_149432828.1">
    <property type="nucleotide sequence ID" value="NZ_VLNY01000018.1"/>
</dbReference>
<keyword evidence="2" id="KW-0285">Flavoprotein</keyword>
<organism evidence="5 6">
    <name type="scientific">Antrihabitans cavernicola</name>
    <dbReference type="NCBI Taxonomy" id="2495913"/>
    <lineage>
        <taxon>Bacteria</taxon>
        <taxon>Bacillati</taxon>
        <taxon>Actinomycetota</taxon>
        <taxon>Actinomycetes</taxon>
        <taxon>Mycobacteriales</taxon>
        <taxon>Nocardiaceae</taxon>
        <taxon>Antrihabitans</taxon>
    </lineage>
</organism>
<dbReference type="GO" id="GO:0004499">
    <property type="term" value="F:N,N-dimethylaniline monooxygenase activity"/>
    <property type="evidence" value="ECO:0007669"/>
    <property type="project" value="InterPro"/>
</dbReference>
<dbReference type="Pfam" id="PF00743">
    <property type="entry name" value="FMO-like"/>
    <property type="match status" value="1"/>
</dbReference>
<keyword evidence="3" id="KW-0274">FAD</keyword>
<dbReference type="AlphaFoldDB" id="A0A5A7S3I7"/>
<sequence length="644" mass="71650">MNHTSNDPTPTHEELLAALADGELASELLTLCELTDDATLAKRWSAYITGASPWEHEFPDEIAHEIREQLATAILAESVATQPSSDLVDVLLDHAVGSPIPKPEHLFMRKEMRLNTVDEVDWTDGRPEGADSFSVLIIGSGLSGIAAARRLHRLGINFEVVEKGDASGGTWHHNTYPGCGVDIASHYFSYSFAPNSQWSRYYAKQPEILAYLRNCVTDAGMQDHFTFNTEVLSANWQDDENLWLVTTRSTDGELRHIRANVVISAAGLLDRPSTPDFPGLADFGGAAFHAAEWDHSVDLAGKRVALVGTGASANQIGPNIVDVVDKLTVFQRSAHWNVGIKNYGQNVTEGEKWLLANVPAYGRWFRARTLLSQNDVMRPAQEVDPTWSSEDGSISAENARMREVLTDYIKDELGDHQDLLPKALPDYPPFTKRMLRDNGWYRMMRRDNVEVVPARGLRFESDAMIDDDGVRHPVDIAVFATGFEASKMLASYSVYGREGVSIRDIWGDDDPRAYLGMAVPRFPNFFVMYGPNTNIGTGGSIFGQAENWSRYIVDLVATMVEQNVTVTEVTDEACTAYNERLDNRLAQMIWSVSAGGTWYRNSSGRVTTNMPWTSFEYWAMTQDVVLDDFELTPAFDSPASVLTR</sequence>